<feature type="binding site" evidence="11">
    <location>
        <position position="615"/>
    </location>
    <ligand>
        <name>ATP</name>
        <dbReference type="ChEBI" id="CHEBI:30616"/>
    </ligand>
</feature>
<reference evidence="14" key="1">
    <citation type="submission" date="2021-08" db="EMBL/GenBank/DDBJ databases">
        <title>WGS assembly of Ceratopteris richardii.</title>
        <authorList>
            <person name="Marchant D.B."/>
            <person name="Chen G."/>
            <person name="Jenkins J."/>
            <person name="Shu S."/>
            <person name="Leebens-Mack J."/>
            <person name="Grimwood J."/>
            <person name="Schmutz J."/>
            <person name="Soltis P."/>
            <person name="Soltis D."/>
            <person name="Chen Z.-H."/>
        </authorList>
    </citation>
    <scope>NUCLEOTIDE SEQUENCE</scope>
    <source>
        <strain evidence="14">Whitten #5841</strain>
        <tissue evidence="14">Leaf</tissue>
    </source>
</reference>
<dbReference type="AlphaFoldDB" id="A0A8T2TLJ2"/>
<comment type="catalytic activity">
    <reaction evidence="9">
        <text>L-threonyl-[protein] + ATP = O-phospho-L-threonyl-[protein] + ADP + H(+)</text>
        <dbReference type="Rhea" id="RHEA:46608"/>
        <dbReference type="Rhea" id="RHEA-COMP:11060"/>
        <dbReference type="Rhea" id="RHEA-COMP:11605"/>
        <dbReference type="ChEBI" id="CHEBI:15378"/>
        <dbReference type="ChEBI" id="CHEBI:30013"/>
        <dbReference type="ChEBI" id="CHEBI:30616"/>
        <dbReference type="ChEBI" id="CHEBI:61977"/>
        <dbReference type="ChEBI" id="CHEBI:456216"/>
        <dbReference type="EC" id="2.7.12.1"/>
    </reaction>
</comment>
<dbReference type="EC" id="2.7.12.1" evidence="2"/>
<dbReference type="OMA" id="CFDNERI"/>
<dbReference type="GO" id="GO:0004674">
    <property type="term" value="F:protein serine/threonine kinase activity"/>
    <property type="evidence" value="ECO:0007669"/>
    <property type="project" value="UniProtKB-KW"/>
</dbReference>
<dbReference type="SMART" id="SM00220">
    <property type="entry name" value="S_TKc"/>
    <property type="match status" value="1"/>
</dbReference>
<feature type="region of interest" description="Disordered" evidence="12">
    <location>
        <begin position="283"/>
        <end position="327"/>
    </location>
</feature>
<organism evidence="14 15">
    <name type="scientific">Ceratopteris richardii</name>
    <name type="common">Triangle waterfern</name>
    <dbReference type="NCBI Taxonomy" id="49495"/>
    <lineage>
        <taxon>Eukaryota</taxon>
        <taxon>Viridiplantae</taxon>
        <taxon>Streptophyta</taxon>
        <taxon>Embryophyta</taxon>
        <taxon>Tracheophyta</taxon>
        <taxon>Polypodiopsida</taxon>
        <taxon>Polypodiidae</taxon>
        <taxon>Polypodiales</taxon>
        <taxon>Pteridineae</taxon>
        <taxon>Pteridaceae</taxon>
        <taxon>Parkerioideae</taxon>
        <taxon>Ceratopteris</taxon>
    </lineage>
</organism>
<comment type="caution">
    <text evidence="14">The sequence shown here is derived from an EMBL/GenBank/DDBJ whole genome shotgun (WGS) entry which is preliminary data.</text>
</comment>
<feature type="domain" description="Protein kinase" evidence="13">
    <location>
        <begin position="586"/>
        <end position="884"/>
    </location>
</feature>
<dbReference type="PANTHER" id="PTHR24058">
    <property type="entry name" value="DUAL SPECIFICITY PROTEIN KINASE"/>
    <property type="match status" value="1"/>
</dbReference>
<keyword evidence="4" id="KW-0808">Transferase</keyword>
<feature type="compositionally biased region" description="Basic and acidic residues" evidence="12">
    <location>
        <begin position="214"/>
        <end position="238"/>
    </location>
</feature>
<evidence type="ECO:0000256" key="6">
    <source>
        <dbReference type="ARBA" id="ARBA00022777"/>
    </source>
</evidence>
<feature type="region of interest" description="Disordered" evidence="12">
    <location>
        <begin position="35"/>
        <end position="55"/>
    </location>
</feature>
<dbReference type="GO" id="GO:0005856">
    <property type="term" value="C:cytoskeleton"/>
    <property type="evidence" value="ECO:0007669"/>
    <property type="project" value="TreeGrafter"/>
</dbReference>
<dbReference type="InterPro" id="IPR008271">
    <property type="entry name" value="Ser/Thr_kinase_AS"/>
</dbReference>
<evidence type="ECO:0000256" key="8">
    <source>
        <dbReference type="ARBA" id="ARBA00049003"/>
    </source>
</evidence>
<dbReference type="InterPro" id="IPR017441">
    <property type="entry name" value="Protein_kinase_ATP_BS"/>
</dbReference>
<comment type="catalytic activity">
    <reaction evidence="8">
        <text>L-seryl-[protein] + ATP = O-phospho-L-seryl-[protein] + ADP + H(+)</text>
        <dbReference type="Rhea" id="RHEA:17989"/>
        <dbReference type="Rhea" id="RHEA-COMP:9863"/>
        <dbReference type="Rhea" id="RHEA-COMP:11604"/>
        <dbReference type="ChEBI" id="CHEBI:15378"/>
        <dbReference type="ChEBI" id="CHEBI:29999"/>
        <dbReference type="ChEBI" id="CHEBI:30616"/>
        <dbReference type="ChEBI" id="CHEBI:83421"/>
        <dbReference type="ChEBI" id="CHEBI:456216"/>
        <dbReference type="EC" id="2.7.12.1"/>
    </reaction>
</comment>
<dbReference type="PANTHER" id="PTHR24058:SF22">
    <property type="entry name" value="DUAL SPECIFICITY TYROSINE-PHOSPHORYLATION-REGULATED KINASE 4"/>
    <property type="match status" value="1"/>
</dbReference>
<sequence>MARKELLESRKNLLPCGHHEHQNKMICNICNNRQQQPTRKPSLPHKGLSTSPSKIPSLKKINEIKRTSTRALNLPALNLDKVRRNYFEQAELASYSATRGYVPDPPKVNSARYSADKNKSDRRSFVSGSLTERGTRELLPERRVATSGTLTDRSCRQSCERKSVTSGSLTDRSCRDSFGSSYGLSLSNYLRHSRDSPLRNSKEGPFTAPTMPRIKLDDRLNGNRLTSESRKSRGDKSAKYHSSVSLSTYLPLTAPHTSISCRSSHVDTIGGISRHSNLVSRTLLGSRDGSDSKHNSDSRVVQTGNGGDSTRNSITKAESSSWDARRLPTQLVNTLEEALQGVSHKDASPAEAKKTPNNHSSAAKDLSVAKASGKLSVIRPSGQMDKVKARDVRRSQEDLSSDELATSRRACQKLLEGETTTSGKEMISKLQSKSFKISPLKLPLGSTQSTVPLGFGGNPRENVQTSRTLQALENEANLRLALTERGVFRKASLASSSPRRERNNFSAVLSHASGVSMTPEMALKQFGSLLTEYEHHEIKGYTDIYCVGAECQKLQPSSTPGACNYGFDDERGDYIINERDHIAYRFEILGLLGKGSFGQVVKCQDHKYKVLRAIKLVRNKKRFHQQALIEVKILQHLREKAEEEATSHNVVTIHESFYFRGHLCISFSLHDISLYELIKRNNFQGISLVVIKSFATQLLATLKFLRKLRVIHCDLKPENILLQHPSMSKIKVIDFGSSCFDHEKIYTYIQSRFYRSPEVILGIPYDTMIDIWSFGCILAELYTGYPLFPGENEVEQLSCMMEVLGVPPRHVLEQATRKKMFFDSNSNPRIVPNSWGKKHWPGTKDLATAISCNDMLFVDFLECCLRWDKSQRAAPDELLQHPWIVGESPIVRTPFRPSNQDISKRRLVKSLEVPSRTLKQSKQTITGAIKALVPHQPSMLHSIKPTQIADYLSVLPPIGEMAGSRDSQSRRKNG</sequence>
<dbReference type="Gene3D" id="3.30.10.30">
    <property type="entry name" value="DYRK"/>
    <property type="match status" value="1"/>
</dbReference>
<feature type="region of interest" description="Disordered" evidence="12">
    <location>
        <begin position="194"/>
        <end position="242"/>
    </location>
</feature>
<evidence type="ECO:0000256" key="1">
    <source>
        <dbReference type="ARBA" id="ARBA00008867"/>
    </source>
</evidence>
<feature type="compositionally biased region" description="Basic and acidic residues" evidence="12">
    <location>
        <begin position="385"/>
        <end position="397"/>
    </location>
</feature>
<evidence type="ECO:0000256" key="4">
    <source>
        <dbReference type="ARBA" id="ARBA00022679"/>
    </source>
</evidence>
<accession>A0A8T2TLJ2</accession>
<feature type="region of interest" description="Disordered" evidence="12">
    <location>
        <begin position="106"/>
        <end position="171"/>
    </location>
</feature>
<evidence type="ECO:0000256" key="12">
    <source>
        <dbReference type="SAM" id="MobiDB-lite"/>
    </source>
</evidence>
<evidence type="ECO:0000256" key="5">
    <source>
        <dbReference type="ARBA" id="ARBA00022741"/>
    </source>
</evidence>
<feature type="compositionally biased region" description="Basic and acidic residues" evidence="12">
    <location>
        <begin position="153"/>
        <end position="163"/>
    </location>
</feature>
<keyword evidence="3" id="KW-0723">Serine/threonine-protein kinase</keyword>
<dbReference type="Gene3D" id="3.30.200.20">
    <property type="entry name" value="Phosphorylase Kinase, domain 1"/>
    <property type="match status" value="1"/>
</dbReference>
<feature type="compositionally biased region" description="Basic and acidic residues" evidence="12">
    <location>
        <begin position="133"/>
        <end position="144"/>
    </location>
</feature>
<dbReference type="InterPro" id="IPR042521">
    <property type="entry name" value="DYRK"/>
</dbReference>
<feature type="compositionally biased region" description="Basic and acidic residues" evidence="12">
    <location>
        <begin position="288"/>
        <end position="297"/>
    </location>
</feature>
<dbReference type="InterPro" id="IPR050494">
    <property type="entry name" value="Ser_Thr_dual-spec_kinase"/>
</dbReference>
<dbReference type="PROSITE" id="PS00108">
    <property type="entry name" value="PROTEIN_KINASE_ST"/>
    <property type="match status" value="1"/>
</dbReference>
<protein>
    <recommendedName>
        <fullName evidence="2">dual-specificity kinase</fullName>
        <ecNumber evidence="2">2.7.12.1</ecNumber>
    </recommendedName>
</protein>
<evidence type="ECO:0000256" key="7">
    <source>
        <dbReference type="ARBA" id="ARBA00022840"/>
    </source>
</evidence>
<feature type="compositionally biased region" description="Polar residues" evidence="12">
    <location>
        <begin position="298"/>
        <end position="322"/>
    </location>
</feature>
<dbReference type="GO" id="GO:0005524">
    <property type="term" value="F:ATP binding"/>
    <property type="evidence" value="ECO:0007669"/>
    <property type="project" value="UniProtKB-UniRule"/>
</dbReference>
<evidence type="ECO:0000256" key="9">
    <source>
        <dbReference type="ARBA" id="ARBA00049308"/>
    </source>
</evidence>
<comment type="similarity">
    <text evidence="1">Belongs to the protein kinase superfamily. CMGC Ser/Thr protein kinase family. MNB/DYRK subfamily.</text>
</comment>
<feature type="compositionally biased region" description="Basic and acidic residues" evidence="12">
    <location>
        <begin position="343"/>
        <end position="354"/>
    </location>
</feature>
<dbReference type="PROSITE" id="PS50011">
    <property type="entry name" value="PROTEIN_KINASE_DOM"/>
    <property type="match status" value="1"/>
</dbReference>
<gene>
    <name evidence="14" type="ORF">KP509_12G003100</name>
</gene>
<evidence type="ECO:0000256" key="3">
    <source>
        <dbReference type="ARBA" id="ARBA00022527"/>
    </source>
</evidence>
<dbReference type="Gene3D" id="1.10.510.10">
    <property type="entry name" value="Transferase(Phosphotransferase) domain 1"/>
    <property type="match status" value="1"/>
</dbReference>
<keyword evidence="7 11" id="KW-0067">ATP-binding</keyword>
<dbReference type="InterPro" id="IPR011009">
    <property type="entry name" value="Kinase-like_dom_sf"/>
</dbReference>
<dbReference type="Proteomes" id="UP000825935">
    <property type="component" value="Chromosome 12"/>
</dbReference>
<dbReference type="GO" id="GO:0004712">
    <property type="term" value="F:protein serine/threonine/tyrosine kinase activity"/>
    <property type="evidence" value="ECO:0007669"/>
    <property type="project" value="UniProtKB-EC"/>
</dbReference>
<dbReference type="CDD" id="cd14210">
    <property type="entry name" value="PKc_DYRK"/>
    <property type="match status" value="1"/>
</dbReference>
<dbReference type="GO" id="GO:0005737">
    <property type="term" value="C:cytoplasm"/>
    <property type="evidence" value="ECO:0007669"/>
    <property type="project" value="TreeGrafter"/>
</dbReference>
<name>A0A8T2TLJ2_CERRI</name>
<dbReference type="PROSITE" id="PS00107">
    <property type="entry name" value="PROTEIN_KINASE_ATP"/>
    <property type="match status" value="1"/>
</dbReference>
<dbReference type="SUPFAM" id="SSF56112">
    <property type="entry name" value="Protein kinase-like (PK-like)"/>
    <property type="match status" value="1"/>
</dbReference>
<comment type="catalytic activity">
    <reaction evidence="10">
        <text>L-tyrosyl-[protein] + ATP = O-phospho-L-tyrosyl-[protein] + ADP + H(+)</text>
        <dbReference type="Rhea" id="RHEA:10596"/>
        <dbReference type="Rhea" id="RHEA-COMP:10136"/>
        <dbReference type="Rhea" id="RHEA-COMP:20101"/>
        <dbReference type="ChEBI" id="CHEBI:15378"/>
        <dbReference type="ChEBI" id="CHEBI:30616"/>
        <dbReference type="ChEBI" id="CHEBI:46858"/>
        <dbReference type="ChEBI" id="CHEBI:61978"/>
        <dbReference type="ChEBI" id="CHEBI:456216"/>
        <dbReference type="EC" id="2.7.12.1"/>
    </reaction>
</comment>
<proteinExistence type="inferred from homology"/>
<feature type="compositionally biased region" description="Basic and acidic residues" evidence="12">
    <location>
        <begin position="114"/>
        <end position="124"/>
    </location>
</feature>
<keyword evidence="15" id="KW-1185">Reference proteome</keyword>
<evidence type="ECO:0000313" key="15">
    <source>
        <dbReference type="Proteomes" id="UP000825935"/>
    </source>
</evidence>
<keyword evidence="6" id="KW-0418">Kinase</keyword>
<evidence type="ECO:0000256" key="11">
    <source>
        <dbReference type="PROSITE-ProRule" id="PRU10141"/>
    </source>
</evidence>
<dbReference type="InterPro" id="IPR000719">
    <property type="entry name" value="Prot_kinase_dom"/>
</dbReference>
<feature type="region of interest" description="Disordered" evidence="12">
    <location>
        <begin position="340"/>
        <end position="403"/>
    </location>
</feature>
<dbReference type="Pfam" id="PF00069">
    <property type="entry name" value="Pkinase"/>
    <property type="match status" value="1"/>
</dbReference>
<keyword evidence="5 11" id="KW-0547">Nucleotide-binding</keyword>
<evidence type="ECO:0000259" key="13">
    <source>
        <dbReference type="PROSITE" id="PS50011"/>
    </source>
</evidence>
<dbReference type="EMBL" id="CM035417">
    <property type="protein sequence ID" value="KAH7422315.1"/>
    <property type="molecule type" value="Genomic_DNA"/>
</dbReference>
<evidence type="ECO:0000313" key="14">
    <source>
        <dbReference type="EMBL" id="KAH7422315.1"/>
    </source>
</evidence>
<dbReference type="OrthoDB" id="1924630at2759"/>
<evidence type="ECO:0000256" key="2">
    <source>
        <dbReference type="ARBA" id="ARBA00013203"/>
    </source>
</evidence>
<evidence type="ECO:0000256" key="10">
    <source>
        <dbReference type="ARBA" id="ARBA00051680"/>
    </source>
</evidence>